<reference evidence="3 4" key="1">
    <citation type="submission" date="2020-07" db="EMBL/GenBank/DDBJ databases">
        <title>Bradyrhizobium diversity isolated from nodules of indigenous legumes of Western Australia.</title>
        <authorList>
            <person name="Klepa M.S."/>
        </authorList>
    </citation>
    <scope>NUCLEOTIDE SEQUENCE [LARGE SCALE GENOMIC DNA]</scope>
    <source>
        <strain evidence="3 4">CNPSo 4019</strain>
    </source>
</reference>
<dbReference type="Proteomes" id="UP001194539">
    <property type="component" value="Unassembled WGS sequence"/>
</dbReference>
<feature type="region of interest" description="Disordered" evidence="1">
    <location>
        <begin position="347"/>
        <end position="397"/>
    </location>
</feature>
<comment type="caution">
    <text evidence="3">The sequence shown here is derived from an EMBL/GenBank/DDBJ whole genome shotgun (WGS) entry which is preliminary data.</text>
</comment>
<feature type="domain" description="PD-(D/E)XK nuclease-like" evidence="2">
    <location>
        <begin position="45"/>
        <end position="331"/>
    </location>
</feature>
<sequence>MHNISTTSSPADRTSSPAPTFKQLSRTPFVNDAVAKHYESHCLIDSRFRRAARLLQILWMRDQGIPNAAAEERGAHLGSYLRADAAESGRNFISPQVHLLALRELLLREEDAAIDEDRLITNALSSMPLVFNAFGPLALDTNLATAVFRQLLPEFVQSVERIAFEHSPGRRDDRFLADRSAFDIAVHITTPEGEAGIVYVEVKYSEDMAGPVARWRERYDQALREVRLFKNPDSSILRSPPIEQLMREHSLAQLSVDHGITPRAMFVGIGPRLNRRVHAAFRVYANELLPVADNDPTRVRFQHFTLETLIDAIDVAGDRETADQLWKRYCDFQRVYDAALAVIAPKAPCSEPPNPSTATPAADAKSKTRPRKAGSRTRRALPDGQAGVSDRAEASHG</sequence>
<accession>A0ABS0NXK4</accession>
<name>A0ABS0NXK4_9BRAD</name>
<keyword evidence="4" id="KW-1185">Reference proteome</keyword>
<evidence type="ECO:0000256" key="1">
    <source>
        <dbReference type="SAM" id="MobiDB-lite"/>
    </source>
</evidence>
<feature type="region of interest" description="Disordered" evidence="1">
    <location>
        <begin position="1"/>
        <end position="23"/>
    </location>
</feature>
<organism evidence="3 4">
    <name type="scientific">Bradyrhizobium diversitatis</name>
    <dbReference type="NCBI Taxonomy" id="2755406"/>
    <lineage>
        <taxon>Bacteria</taxon>
        <taxon>Pseudomonadati</taxon>
        <taxon>Pseudomonadota</taxon>
        <taxon>Alphaproteobacteria</taxon>
        <taxon>Hyphomicrobiales</taxon>
        <taxon>Nitrobacteraceae</taxon>
        <taxon>Bradyrhizobium</taxon>
    </lineage>
</organism>
<dbReference type="EMBL" id="JACEGD010000005">
    <property type="protein sequence ID" value="MBH5385733.1"/>
    <property type="molecule type" value="Genomic_DNA"/>
</dbReference>
<dbReference type="InterPro" id="IPR048822">
    <property type="entry name" value="PDDEXK_13"/>
</dbReference>
<feature type="compositionally biased region" description="Basic residues" evidence="1">
    <location>
        <begin position="367"/>
        <end position="379"/>
    </location>
</feature>
<evidence type="ECO:0000259" key="2">
    <source>
        <dbReference type="Pfam" id="PF20796"/>
    </source>
</evidence>
<dbReference type="RefSeq" id="WP_197965287.1">
    <property type="nucleotide sequence ID" value="NZ_JACEGD010000005.1"/>
</dbReference>
<evidence type="ECO:0000313" key="4">
    <source>
        <dbReference type="Proteomes" id="UP001194539"/>
    </source>
</evidence>
<protein>
    <recommendedName>
        <fullName evidence="2">PD-(D/E)XK nuclease-like domain-containing protein</fullName>
    </recommendedName>
</protein>
<dbReference type="Pfam" id="PF20796">
    <property type="entry name" value="PDDEXK_13"/>
    <property type="match status" value="1"/>
</dbReference>
<proteinExistence type="predicted"/>
<gene>
    <name evidence="3" type="ORF">H1B27_05475</name>
</gene>
<evidence type="ECO:0000313" key="3">
    <source>
        <dbReference type="EMBL" id="MBH5385733.1"/>
    </source>
</evidence>